<dbReference type="InterPro" id="IPR011990">
    <property type="entry name" value="TPR-like_helical_dom_sf"/>
</dbReference>
<dbReference type="GO" id="GO:0016020">
    <property type="term" value="C:membrane"/>
    <property type="evidence" value="ECO:0007669"/>
    <property type="project" value="TreeGrafter"/>
</dbReference>
<keyword evidence="1 6" id="KW-0645">Protease</keyword>
<gene>
    <name evidence="10" type="ORF">SAMN06297144_2339</name>
</gene>
<evidence type="ECO:0000313" key="10">
    <source>
        <dbReference type="EMBL" id="SOB87215.1"/>
    </source>
</evidence>
<feature type="chain" id="PRO_5013103464" evidence="8">
    <location>
        <begin position="16"/>
        <end position="366"/>
    </location>
</feature>
<dbReference type="Pfam" id="PF01435">
    <property type="entry name" value="Peptidase_M48"/>
    <property type="match status" value="1"/>
</dbReference>
<dbReference type="AlphaFoldDB" id="A0A285QZ49"/>
<keyword evidence="4 6" id="KW-0862">Zinc</keyword>
<evidence type="ECO:0000256" key="4">
    <source>
        <dbReference type="ARBA" id="ARBA00022833"/>
    </source>
</evidence>
<accession>A0A285QZ49</accession>
<sequence>MKALLLLAALAQAVAAGPQTSEERGLWMEMDEAERELKDSNFVVRDSALQTYVEGVLCRTVGTARCAQARVYLVRTPYFNASMAPNGMMQVWTGLLLRVRNEAQLAAVLAHEFAHFEGRHSLIQFREARAKTDAMAWLSFLPMGVGAIGSVGLAGGIFANSREMERAADLASIGHLKSAGYAPGEAARIWEGLRAEQDATAAARGRKSRRDRNGGFFATHPNSGNRAAYLTQAAAGAGGDDGAAAYRAAIAPWWARLIDDQIKLNDPGATDFLLGNLARDGWTAALLYARGELYRAWGRPGDLEQAVAFYREAIAAGVVPAEAHRGLGLALTRIGDEAEARAALGDYLRLKPDAGDRAIIAAMIAS</sequence>
<dbReference type="InterPro" id="IPR051156">
    <property type="entry name" value="Mito/Outer_Membr_Metalloprot"/>
</dbReference>
<keyword evidence="7" id="KW-0472">Membrane</keyword>
<dbReference type="Proteomes" id="UP000219494">
    <property type="component" value="Unassembled WGS sequence"/>
</dbReference>
<dbReference type="GO" id="GO:0046872">
    <property type="term" value="F:metal ion binding"/>
    <property type="evidence" value="ECO:0007669"/>
    <property type="project" value="UniProtKB-KW"/>
</dbReference>
<evidence type="ECO:0000256" key="1">
    <source>
        <dbReference type="ARBA" id="ARBA00022670"/>
    </source>
</evidence>
<evidence type="ECO:0000256" key="2">
    <source>
        <dbReference type="ARBA" id="ARBA00022723"/>
    </source>
</evidence>
<dbReference type="SUPFAM" id="SSF81901">
    <property type="entry name" value="HCP-like"/>
    <property type="match status" value="1"/>
</dbReference>
<dbReference type="PANTHER" id="PTHR22726">
    <property type="entry name" value="METALLOENDOPEPTIDASE OMA1"/>
    <property type="match status" value="1"/>
</dbReference>
<evidence type="ECO:0000256" key="3">
    <source>
        <dbReference type="ARBA" id="ARBA00022801"/>
    </source>
</evidence>
<dbReference type="CDD" id="cd07324">
    <property type="entry name" value="M48C_Oma1-like"/>
    <property type="match status" value="1"/>
</dbReference>
<evidence type="ECO:0000259" key="9">
    <source>
        <dbReference type="Pfam" id="PF01435"/>
    </source>
</evidence>
<dbReference type="GO" id="GO:0051603">
    <property type="term" value="P:proteolysis involved in protein catabolic process"/>
    <property type="evidence" value="ECO:0007669"/>
    <property type="project" value="TreeGrafter"/>
</dbReference>
<evidence type="ECO:0000256" key="8">
    <source>
        <dbReference type="SAM" id="SignalP"/>
    </source>
</evidence>
<dbReference type="EMBL" id="OBMI01000002">
    <property type="protein sequence ID" value="SOB87215.1"/>
    <property type="molecule type" value="Genomic_DNA"/>
</dbReference>
<evidence type="ECO:0000256" key="7">
    <source>
        <dbReference type="SAM" id="Phobius"/>
    </source>
</evidence>
<dbReference type="PANTHER" id="PTHR22726:SF1">
    <property type="entry name" value="METALLOENDOPEPTIDASE OMA1, MITOCHONDRIAL"/>
    <property type="match status" value="1"/>
</dbReference>
<keyword evidence="2" id="KW-0479">Metal-binding</keyword>
<keyword evidence="3 6" id="KW-0378">Hydrolase</keyword>
<evidence type="ECO:0000256" key="5">
    <source>
        <dbReference type="ARBA" id="ARBA00023049"/>
    </source>
</evidence>
<keyword evidence="5 6" id="KW-0482">Metalloprotease</keyword>
<dbReference type="Gene3D" id="1.25.40.10">
    <property type="entry name" value="Tetratricopeptide repeat domain"/>
    <property type="match status" value="1"/>
</dbReference>
<comment type="cofactor">
    <cofactor evidence="6">
        <name>Zn(2+)</name>
        <dbReference type="ChEBI" id="CHEBI:29105"/>
    </cofactor>
    <text evidence="6">Binds 1 zinc ion per subunit.</text>
</comment>
<dbReference type="InterPro" id="IPR001915">
    <property type="entry name" value="Peptidase_M48"/>
</dbReference>
<feature type="transmembrane region" description="Helical" evidence="7">
    <location>
        <begin position="134"/>
        <end position="159"/>
    </location>
</feature>
<dbReference type="Gene3D" id="3.30.2010.10">
    <property type="entry name" value="Metalloproteases ('zincins'), catalytic domain"/>
    <property type="match status" value="1"/>
</dbReference>
<organism evidence="10 11">
    <name type="scientific">Sphingomonas guangdongensis</name>
    <dbReference type="NCBI Taxonomy" id="1141890"/>
    <lineage>
        <taxon>Bacteria</taxon>
        <taxon>Pseudomonadati</taxon>
        <taxon>Pseudomonadota</taxon>
        <taxon>Alphaproteobacteria</taxon>
        <taxon>Sphingomonadales</taxon>
        <taxon>Sphingomonadaceae</taxon>
        <taxon>Sphingomonas</taxon>
    </lineage>
</organism>
<reference evidence="10 11" key="1">
    <citation type="submission" date="2017-07" db="EMBL/GenBank/DDBJ databases">
        <authorList>
            <person name="Sun Z.S."/>
            <person name="Albrecht U."/>
            <person name="Echele G."/>
            <person name="Lee C.C."/>
        </authorList>
    </citation>
    <scope>NUCLEOTIDE SEQUENCE [LARGE SCALE GENOMIC DNA]</scope>
    <source>
        <strain evidence="10 11">CGMCC 1.12672</strain>
    </source>
</reference>
<keyword evidence="7" id="KW-0812">Transmembrane</keyword>
<proteinExistence type="inferred from homology"/>
<keyword evidence="8" id="KW-0732">Signal</keyword>
<feature type="signal peptide" evidence="8">
    <location>
        <begin position="1"/>
        <end position="15"/>
    </location>
</feature>
<comment type="similarity">
    <text evidence="6">Belongs to the peptidase M48 family.</text>
</comment>
<keyword evidence="7" id="KW-1133">Transmembrane helix</keyword>
<keyword evidence="11" id="KW-1185">Reference proteome</keyword>
<evidence type="ECO:0000313" key="11">
    <source>
        <dbReference type="Proteomes" id="UP000219494"/>
    </source>
</evidence>
<evidence type="ECO:0000256" key="6">
    <source>
        <dbReference type="RuleBase" id="RU003983"/>
    </source>
</evidence>
<dbReference type="RefSeq" id="WP_245858415.1">
    <property type="nucleotide sequence ID" value="NZ_OBMI01000002.1"/>
</dbReference>
<protein>
    <submittedName>
        <fullName evidence="10">Peptidase family M48</fullName>
    </submittedName>
</protein>
<dbReference type="GO" id="GO:0004222">
    <property type="term" value="F:metalloendopeptidase activity"/>
    <property type="evidence" value="ECO:0007669"/>
    <property type="project" value="InterPro"/>
</dbReference>
<feature type="domain" description="Peptidase M48" evidence="9">
    <location>
        <begin position="62"/>
        <end position="232"/>
    </location>
</feature>
<name>A0A285QZ49_9SPHN</name>